<proteinExistence type="inferred from homology"/>
<feature type="transmembrane region" description="Helical" evidence="2">
    <location>
        <begin position="79"/>
        <end position="103"/>
    </location>
</feature>
<organism evidence="3 4">
    <name type="scientific">Aurantimonas aggregata</name>
    <dbReference type="NCBI Taxonomy" id="2047720"/>
    <lineage>
        <taxon>Bacteria</taxon>
        <taxon>Pseudomonadati</taxon>
        <taxon>Pseudomonadota</taxon>
        <taxon>Alphaproteobacteria</taxon>
        <taxon>Hyphomicrobiales</taxon>
        <taxon>Aurantimonadaceae</taxon>
        <taxon>Aurantimonas</taxon>
    </lineage>
</organism>
<comment type="caution">
    <text evidence="3">The sequence shown here is derived from an EMBL/GenBank/DDBJ whole genome shotgun (WGS) entry which is preliminary data.</text>
</comment>
<dbReference type="AlphaFoldDB" id="A0A6L9MJG8"/>
<keyword evidence="2" id="KW-0812">Transmembrane</keyword>
<dbReference type="InterPro" id="IPR005265">
    <property type="entry name" value="HemJ-like"/>
</dbReference>
<gene>
    <name evidence="3" type="ORF">GTW51_14330</name>
</gene>
<dbReference type="RefSeq" id="WP_163044714.1">
    <property type="nucleotide sequence ID" value="NZ_JAAAMJ010000011.1"/>
</dbReference>
<evidence type="ECO:0000256" key="2">
    <source>
        <dbReference type="SAM" id="Phobius"/>
    </source>
</evidence>
<dbReference type="GO" id="GO:0070818">
    <property type="term" value="F:protoporphyrinogen oxidase activity"/>
    <property type="evidence" value="ECO:0007669"/>
    <property type="project" value="UniProtKB-UniRule"/>
</dbReference>
<dbReference type="GO" id="GO:0005886">
    <property type="term" value="C:plasma membrane"/>
    <property type="evidence" value="ECO:0007669"/>
    <property type="project" value="UniProtKB-UniRule"/>
</dbReference>
<feature type="transmembrane region" description="Helical" evidence="2">
    <location>
        <begin position="115"/>
        <end position="136"/>
    </location>
</feature>
<dbReference type="Proteomes" id="UP000476332">
    <property type="component" value="Unassembled WGS sequence"/>
</dbReference>
<reference evidence="3 4" key="1">
    <citation type="submission" date="2020-01" db="EMBL/GenBank/DDBJ databases">
        <title>Genomes of bacteria type strains.</title>
        <authorList>
            <person name="Chen J."/>
            <person name="Zhu S."/>
            <person name="Chen J."/>
        </authorList>
    </citation>
    <scope>NUCLEOTIDE SEQUENCE [LARGE SCALE GENOMIC DNA]</scope>
    <source>
        <strain evidence="3 4">KCTC 52919</strain>
    </source>
</reference>
<dbReference type="GO" id="GO:0046872">
    <property type="term" value="F:metal ion binding"/>
    <property type="evidence" value="ECO:0007669"/>
    <property type="project" value="UniProtKB-UniRule"/>
</dbReference>
<dbReference type="PIRSF" id="PIRSF004638">
    <property type="entry name" value="UCP004638"/>
    <property type="match status" value="1"/>
</dbReference>
<name>A0A6L9MJG8_9HYPH</name>
<comment type="similarity">
    <text evidence="1">Belongs to the HemJ family.</text>
</comment>
<evidence type="ECO:0000313" key="3">
    <source>
        <dbReference type="EMBL" id="NDV87881.1"/>
    </source>
</evidence>
<comment type="pathway">
    <text evidence="1">Porphyrin-containing compound metabolism; protoporphyrin-IX biosynthesis; protoporphyrin-IX from protoporphyrinogen-IX: step 1/1.</text>
</comment>
<dbReference type="GO" id="GO:0006782">
    <property type="term" value="P:protoporphyrinogen IX biosynthetic process"/>
    <property type="evidence" value="ECO:0007669"/>
    <property type="project" value="UniProtKB-UniRule"/>
</dbReference>
<keyword evidence="1 2" id="KW-0472">Membrane</keyword>
<comment type="cofactor">
    <cofactor evidence="1">
        <name>heme b</name>
        <dbReference type="ChEBI" id="CHEBI:60344"/>
    </cofactor>
    <text evidence="1">Binds 1 heme b (iron(II)-protoporphyrin IX) group per subunit.</text>
</comment>
<keyword evidence="1" id="KW-0408">Iron</keyword>
<dbReference type="EMBL" id="JAAAMJ010000011">
    <property type="protein sequence ID" value="NDV87881.1"/>
    <property type="molecule type" value="Genomic_DNA"/>
</dbReference>
<protein>
    <recommendedName>
        <fullName evidence="1">Protoporphyrinogen IX oxidase</fullName>
        <ecNumber evidence="1">1.3.99.-</ecNumber>
    </recommendedName>
</protein>
<feature type="transmembrane region" description="Helical" evidence="2">
    <location>
        <begin position="6"/>
        <end position="29"/>
    </location>
</feature>
<keyword evidence="4" id="KW-1185">Reference proteome</keyword>
<dbReference type="UniPathway" id="UPA00251">
    <property type="reaction ID" value="UER00324"/>
</dbReference>
<comment type="function">
    <text evidence="1">Catalyzes the oxidation of protoporphyrinogen IX to protoporphyrin IX.</text>
</comment>
<dbReference type="EC" id="1.3.99.-" evidence="1"/>
<keyword evidence="2" id="KW-1133">Transmembrane helix</keyword>
<keyword evidence="1" id="KW-0349">Heme</keyword>
<evidence type="ECO:0000313" key="4">
    <source>
        <dbReference type="Proteomes" id="UP000476332"/>
    </source>
</evidence>
<feature type="transmembrane region" description="Helical" evidence="2">
    <location>
        <begin position="50"/>
        <end position="73"/>
    </location>
</feature>
<comment type="catalytic activity">
    <reaction evidence="1">
        <text>protoporphyrinogen IX + 3 A = protoporphyrin IX + 3 AH2</text>
        <dbReference type="Rhea" id="RHEA:62000"/>
        <dbReference type="ChEBI" id="CHEBI:13193"/>
        <dbReference type="ChEBI" id="CHEBI:17499"/>
        <dbReference type="ChEBI" id="CHEBI:57306"/>
        <dbReference type="ChEBI" id="CHEBI:57307"/>
    </reaction>
</comment>
<keyword evidence="1" id="KW-1003">Cell membrane</keyword>
<sequence>MTIVWLKSLHIAALVIWCGGLLTLPILLTQREAAGDRGAEVDRLHRFTRFAYIALVSPAAFIAIGSGTALILVREIFTVWLAIKLVCVGFLVFLHVWLGLLVLSVFKSGKDFRPWRAISGVVTISLTISAILWVVLAKPDISTDFLPSVFQEPGGLRRLAADVIPGLTP</sequence>
<keyword evidence="1" id="KW-0479">Metal-binding</keyword>
<evidence type="ECO:0000256" key="1">
    <source>
        <dbReference type="PIRNR" id="PIRNR004638"/>
    </source>
</evidence>
<dbReference type="Pfam" id="PF03653">
    <property type="entry name" value="UPF0093"/>
    <property type="match status" value="1"/>
</dbReference>
<accession>A0A6L9MJG8</accession>